<accession>A0A8S5VF63</accession>
<reference evidence="2" key="1">
    <citation type="journal article" date="2021" name="Proc. Natl. Acad. Sci. U.S.A.">
        <title>A Catalog of Tens of Thousands of Viruses from Human Metagenomes Reveals Hidden Associations with Chronic Diseases.</title>
        <authorList>
            <person name="Tisza M.J."/>
            <person name="Buck C.B."/>
        </authorList>
    </citation>
    <scope>NUCLEOTIDE SEQUENCE</scope>
    <source>
        <strain evidence="2">Ctai52</strain>
    </source>
</reference>
<sequence length="287" mass="34339">MSSKKKNSYIDYSYDDTFEDPLDMANESLIEKLLESGSIKSVYATKTIKAGEQFEIEIYPEFTKKESKLYKLKKINKAQRNLNDRYARKRVERLINTNFSKNDLWITLTYSNDHLPASLDEALKNIKNYIRRINYKRKKLGLEKAKYIYVTEHSKEKKIRCHHHLIMDHGLSMDLVESMWKCGKRNNVRKVDPDENGLSGLANYLVKDPKGSKRWCSSTNLKKPKESKSYSNFKASHVKKFVRTPEIIQQRMEHKYKNKIYLRHEIRYNEINGRFYIYVRMRERRKE</sequence>
<evidence type="ECO:0000259" key="1">
    <source>
        <dbReference type="Pfam" id="PF23343"/>
    </source>
</evidence>
<evidence type="ECO:0000313" key="2">
    <source>
        <dbReference type="EMBL" id="DAG05364.1"/>
    </source>
</evidence>
<dbReference type="Pfam" id="PF23343">
    <property type="entry name" value="REP_ORF2-G2P"/>
    <property type="match status" value="1"/>
</dbReference>
<dbReference type="EMBL" id="BK016258">
    <property type="protein sequence ID" value="DAG05364.1"/>
    <property type="molecule type" value="Genomic_DNA"/>
</dbReference>
<dbReference type="InterPro" id="IPR056906">
    <property type="entry name" value="ORF2/G2P_dom"/>
</dbReference>
<organism evidence="2">
    <name type="scientific">Myoviridae sp. ctai52</name>
    <dbReference type="NCBI Taxonomy" id="2825134"/>
    <lineage>
        <taxon>Viruses</taxon>
        <taxon>Duplodnaviria</taxon>
        <taxon>Heunggongvirae</taxon>
        <taxon>Uroviricota</taxon>
        <taxon>Caudoviricetes</taxon>
    </lineage>
</organism>
<feature type="domain" description="Replication-associated protein ORF2/G2P" evidence="1">
    <location>
        <begin position="104"/>
        <end position="208"/>
    </location>
</feature>
<protein>
    <recommendedName>
        <fullName evidence="1">Replication-associated protein ORF2/G2P domain-containing protein</fullName>
    </recommendedName>
</protein>
<name>A0A8S5VF63_9CAUD</name>
<proteinExistence type="predicted"/>